<organism evidence="2 3">
    <name type="scientific">Methanococcoides methylutens</name>
    <dbReference type="NCBI Taxonomy" id="2226"/>
    <lineage>
        <taxon>Archaea</taxon>
        <taxon>Methanobacteriati</taxon>
        <taxon>Methanobacteriota</taxon>
        <taxon>Stenosarchaea group</taxon>
        <taxon>Methanomicrobia</taxon>
        <taxon>Methanosarcinales</taxon>
        <taxon>Methanosarcinaceae</taxon>
        <taxon>Methanococcoides</taxon>
    </lineage>
</organism>
<keyword evidence="3" id="KW-1185">Reference proteome</keyword>
<evidence type="ECO:0008006" key="4">
    <source>
        <dbReference type="Google" id="ProtNLM"/>
    </source>
</evidence>
<dbReference type="EMBL" id="JRHO01000014">
    <property type="protein sequence ID" value="KGK98097.1"/>
    <property type="molecule type" value="Genomic_DNA"/>
</dbReference>
<evidence type="ECO:0000313" key="2">
    <source>
        <dbReference type="EMBL" id="KGK98097.1"/>
    </source>
</evidence>
<keyword evidence="1" id="KW-0472">Membrane</keyword>
<keyword evidence="1" id="KW-1133">Transmembrane helix</keyword>
<accession>A0A099SYZ3</accession>
<feature type="transmembrane region" description="Helical" evidence="1">
    <location>
        <begin position="409"/>
        <end position="428"/>
    </location>
</feature>
<evidence type="ECO:0000313" key="3">
    <source>
        <dbReference type="Proteomes" id="UP000029859"/>
    </source>
</evidence>
<dbReference type="OrthoDB" id="103676at2157"/>
<dbReference type="Proteomes" id="UP000029859">
    <property type="component" value="Unassembled WGS sequence"/>
</dbReference>
<dbReference type="NCBIfam" id="TIGR04213">
    <property type="entry name" value="PGF_pre_PGF"/>
    <property type="match status" value="1"/>
</dbReference>
<dbReference type="RefSeq" id="WP_048195351.1">
    <property type="nucleotide sequence ID" value="NZ_CAAGSM010000001.1"/>
</dbReference>
<proteinExistence type="predicted"/>
<evidence type="ECO:0000256" key="1">
    <source>
        <dbReference type="SAM" id="Phobius"/>
    </source>
</evidence>
<dbReference type="AlphaFoldDB" id="A0A099SYZ3"/>
<dbReference type="InterPro" id="IPR026453">
    <property type="entry name" value="PGF_pre_PGF"/>
</dbReference>
<gene>
    <name evidence="2" type="ORF">LI82_10190</name>
</gene>
<reference evidence="2 3" key="1">
    <citation type="submission" date="2014-09" db="EMBL/GenBank/DDBJ databases">
        <title>Draft genome sequence of an obligately methylotrophic methanogen, Methanococcoides methylutens, isolated from marine sediment.</title>
        <authorList>
            <person name="Guan Y."/>
            <person name="Ngugi D.K."/>
            <person name="Blom J."/>
            <person name="Ali S."/>
            <person name="Ferry J.G."/>
            <person name="Stingl U."/>
        </authorList>
    </citation>
    <scope>NUCLEOTIDE SEQUENCE [LARGE SCALE GENOMIC DNA]</scope>
    <source>
        <strain evidence="2 3">DSM 2657</strain>
    </source>
</reference>
<keyword evidence="1" id="KW-0812">Transmembrane</keyword>
<comment type="caution">
    <text evidence="2">The sequence shown here is derived from an EMBL/GenBank/DDBJ whole genome shotgun (WGS) entry which is preliminary data.</text>
</comment>
<protein>
    <recommendedName>
        <fullName evidence="4">PGF-pre-PGF domain-containing protein</fullName>
    </recommendedName>
</protein>
<sequence length="432" mass="46164">MTKKIFQSGLLFFAVLLICLLVPIAGAFEVSPSSPSVGDKITVSGYTDKAGSVPAKVVFTSVVPVNDGTYLYDAGKVEIPEGPNSFHVKAVGVDDLEVKVKFVLWVTAAHPQATDGVASYSMSGVPEGTYPIKLRGQAQSGEKSVDITITASSSIDVEDGYYEYSYSTSSIPAGDFTLTIDGESKTINLAGASTSSGSSGGSSGGGSIGISPDVAANNVVASEHANSRAVSGMPVEFNFKEPQNPITYIDFTSGITSSDVPVTIEILEHTSASASKPPEGIVYKNINIWMGYTGFSRPENIIDASLKFKVASSWIEDNNLDPEKLAFMHYDETSNVWEPVSTELIEILDGYAYYQSSPECFSPFAIVGTEELKPQVVEGLPSEDDVNENHTSVDDVPNSVINEPKNPNFGKSLLFIVVASMLGMFLFFKLRK</sequence>
<name>A0A099SYZ3_METMT</name>